<feature type="compositionally biased region" description="Low complexity" evidence="1">
    <location>
        <begin position="363"/>
        <end position="383"/>
    </location>
</feature>
<feature type="transmembrane region" description="Helical" evidence="2">
    <location>
        <begin position="164"/>
        <end position="184"/>
    </location>
</feature>
<feature type="transmembrane region" description="Helical" evidence="2">
    <location>
        <begin position="66"/>
        <end position="87"/>
    </location>
</feature>
<gene>
    <name evidence="4" type="ORF">GCM10009681_34230</name>
</gene>
<evidence type="ECO:0000259" key="3">
    <source>
        <dbReference type="Pfam" id="PF01757"/>
    </source>
</evidence>
<feature type="transmembrane region" description="Helical" evidence="2">
    <location>
        <begin position="326"/>
        <end position="348"/>
    </location>
</feature>
<feature type="domain" description="Acyltransferase 3" evidence="3">
    <location>
        <begin position="10"/>
        <end position="345"/>
    </location>
</feature>
<protein>
    <submittedName>
        <fullName evidence="4">Acyltransferase</fullName>
    </submittedName>
</protein>
<feature type="transmembrane region" description="Helical" evidence="2">
    <location>
        <begin position="99"/>
        <end position="120"/>
    </location>
</feature>
<accession>A0ABN2KML3</accession>
<name>A0ABN2KML3_9ACTN</name>
<evidence type="ECO:0000256" key="1">
    <source>
        <dbReference type="SAM" id="MobiDB-lite"/>
    </source>
</evidence>
<feature type="transmembrane region" description="Helical" evidence="2">
    <location>
        <begin position="196"/>
        <end position="218"/>
    </location>
</feature>
<keyword evidence="2" id="KW-0472">Membrane</keyword>
<keyword evidence="2" id="KW-0812">Transmembrane</keyword>
<dbReference type="Proteomes" id="UP001500655">
    <property type="component" value="Unassembled WGS sequence"/>
</dbReference>
<evidence type="ECO:0000313" key="5">
    <source>
        <dbReference type="Proteomes" id="UP001500655"/>
    </source>
</evidence>
<proteinExistence type="predicted"/>
<dbReference type="InterPro" id="IPR050879">
    <property type="entry name" value="Acyltransferase_3"/>
</dbReference>
<dbReference type="EMBL" id="BAAALS010000016">
    <property type="protein sequence ID" value="GAA1760185.1"/>
    <property type="molecule type" value="Genomic_DNA"/>
</dbReference>
<dbReference type="RefSeq" id="WP_344082718.1">
    <property type="nucleotide sequence ID" value="NZ_BAAALS010000016.1"/>
</dbReference>
<keyword evidence="2" id="KW-1133">Transmembrane helix</keyword>
<comment type="caution">
    <text evidence="4">The sequence shown here is derived from an EMBL/GenBank/DDBJ whole genome shotgun (WGS) entry which is preliminary data.</text>
</comment>
<keyword evidence="5" id="KW-1185">Reference proteome</keyword>
<dbReference type="Pfam" id="PF01757">
    <property type="entry name" value="Acyl_transf_3"/>
    <property type="match status" value="1"/>
</dbReference>
<feature type="transmembrane region" description="Helical" evidence="2">
    <location>
        <begin position="295"/>
        <end position="320"/>
    </location>
</feature>
<evidence type="ECO:0000313" key="4">
    <source>
        <dbReference type="EMBL" id="GAA1760185.1"/>
    </source>
</evidence>
<organism evidence="4 5">
    <name type="scientific">Luedemannella helvata</name>
    <dbReference type="NCBI Taxonomy" id="349315"/>
    <lineage>
        <taxon>Bacteria</taxon>
        <taxon>Bacillati</taxon>
        <taxon>Actinomycetota</taxon>
        <taxon>Actinomycetes</taxon>
        <taxon>Micromonosporales</taxon>
        <taxon>Micromonosporaceae</taxon>
        <taxon>Luedemannella</taxon>
    </lineage>
</organism>
<feature type="transmembrane region" description="Helical" evidence="2">
    <location>
        <begin position="230"/>
        <end position="248"/>
    </location>
</feature>
<dbReference type="InterPro" id="IPR002656">
    <property type="entry name" value="Acyl_transf_3_dom"/>
</dbReference>
<dbReference type="PANTHER" id="PTHR23028">
    <property type="entry name" value="ACETYLTRANSFERASE"/>
    <property type="match status" value="1"/>
</dbReference>
<sequence length="383" mass="40857">MVNPQFRHRALDGLRGLAAVVVVVHHALLTQPVLDAANAGRGSAPDGVAGWLTYSPLHLLWAGREAVYVFFVLSGFVLALPFLRDGVPNQWVGYFPRRFVRLYVPLAVAVLLSAAIAWAVPRTVTDGASRWLNRHAGPASILDALTLDSVMALNSALWSLRWEIAFSCLLPMFLAGGLIGRRYWLLKLLTAVAVTALPGLGPAALYLPMFAVGVCLAVGREHLFAAARRVPRGAWWALLAAALLLLNARWTAPSIAHADALAGVVTAAAVLGSAMLVTLFVAWPAARRLGEHPVVGWLGAVSFSLYLVHEPVVVSAALLLGGRANAGYTLLVSLPASLALAWLFHRLVERPSHRLSRRVGREPAYSSATTGPSAASISSAARR</sequence>
<reference evidence="4 5" key="1">
    <citation type="journal article" date="2019" name="Int. J. Syst. Evol. Microbiol.">
        <title>The Global Catalogue of Microorganisms (GCM) 10K type strain sequencing project: providing services to taxonomists for standard genome sequencing and annotation.</title>
        <authorList>
            <consortium name="The Broad Institute Genomics Platform"/>
            <consortium name="The Broad Institute Genome Sequencing Center for Infectious Disease"/>
            <person name="Wu L."/>
            <person name="Ma J."/>
        </authorList>
    </citation>
    <scope>NUCLEOTIDE SEQUENCE [LARGE SCALE GENOMIC DNA]</scope>
    <source>
        <strain evidence="4 5">JCM 13249</strain>
    </source>
</reference>
<dbReference type="GO" id="GO:0016746">
    <property type="term" value="F:acyltransferase activity"/>
    <property type="evidence" value="ECO:0007669"/>
    <property type="project" value="UniProtKB-KW"/>
</dbReference>
<evidence type="ECO:0000256" key="2">
    <source>
        <dbReference type="SAM" id="Phobius"/>
    </source>
</evidence>
<feature type="region of interest" description="Disordered" evidence="1">
    <location>
        <begin position="359"/>
        <end position="383"/>
    </location>
</feature>
<keyword evidence="4" id="KW-0012">Acyltransferase</keyword>
<feature type="transmembrane region" description="Helical" evidence="2">
    <location>
        <begin position="260"/>
        <end position="283"/>
    </location>
</feature>
<keyword evidence="4" id="KW-0808">Transferase</keyword>